<organism evidence="2">
    <name type="scientific">freshwater metagenome</name>
    <dbReference type="NCBI Taxonomy" id="449393"/>
    <lineage>
        <taxon>unclassified sequences</taxon>
        <taxon>metagenomes</taxon>
        <taxon>ecological metagenomes</taxon>
    </lineage>
</organism>
<dbReference type="SMART" id="SM00855">
    <property type="entry name" value="PGAM"/>
    <property type="match status" value="1"/>
</dbReference>
<dbReference type="InterPro" id="IPR013078">
    <property type="entry name" value="His_Pase_superF_clade-1"/>
</dbReference>
<accession>A0A6J6UHE2</accession>
<feature type="domain" description="RNase H type-1" evidence="1">
    <location>
        <begin position="1"/>
        <end position="131"/>
    </location>
</feature>
<gene>
    <name evidence="2" type="ORF">UFOPK2844_00978</name>
</gene>
<dbReference type="InterPro" id="IPR036397">
    <property type="entry name" value="RNaseH_sf"/>
</dbReference>
<dbReference type="EMBL" id="CAEZZG010000016">
    <property type="protein sequence ID" value="CAB4759250.1"/>
    <property type="molecule type" value="Genomic_DNA"/>
</dbReference>
<dbReference type="CDD" id="cd09279">
    <property type="entry name" value="RNase_HI_like"/>
    <property type="match status" value="1"/>
</dbReference>
<proteinExistence type="predicted"/>
<dbReference type="SUPFAM" id="SSF53098">
    <property type="entry name" value="Ribonuclease H-like"/>
    <property type="match status" value="1"/>
</dbReference>
<dbReference type="CDD" id="cd07067">
    <property type="entry name" value="HP_PGM_like"/>
    <property type="match status" value="1"/>
</dbReference>
<sequence length="359" mass="38982">MGRAFVISADGGSRGNPGPAAYGAVVSENGKILHELFETIGIATNNVAEYSGLLAALRKVNEIDPTATVEARMDSKLVVEQMSGRWQIKHPDMRELAKLARDAHPHELVTYKWIPRDENSHADRLANKALDGDVSTDAPLQKNFLVERLVSGEKPTVIYFVRHGETILTPERRFSGGDGSDPELSAEGIAQAEAVAKELGARKADLLIVSPMVRTVQTAERIAKATGLKIELDEAWREAGFGEWDGLNIPEVKELYPNEWLAWVSSTAAPAGSGGESYEDVAARSELALTNLVLEHPGKTIIVVTHNYVIRTLVAVVLGAPLESVYHLDVLPCSITTVNTWGSDGLRALRGLSERSHLK</sequence>
<reference evidence="2" key="1">
    <citation type="submission" date="2020-05" db="EMBL/GenBank/DDBJ databases">
        <authorList>
            <person name="Chiriac C."/>
            <person name="Salcher M."/>
            <person name="Ghai R."/>
            <person name="Kavagutti S V."/>
        </authorList>
    </citation>
    <scope>NUCLEOTIDE SEQUENCE</scope>
</reference>
<dbReference type="InterPro" id="IPR012337">
    <property type="entry name" value="RNaseH-like_sf"/>
</dbReference>
<dbReference type="GO" id="GO:0016791">
    <property type="term" value="F:phosphatase activity"/>
    <property type="evidence" value="ECO:0007669"/>
    <property type="project" value="TreeGrafter"/>
</dbReference>
<dbReference type="Pfam" id="PF00300">
    <property type="entry name" value="His_Phos_1"/>
    <property type="match status" value="1"/>
</dbReference>
<protein>
    <submittedName>
        <fullName evidence="2">Unannotated protein</fullName>
    </submittedName>
</protein>
<dbReference type="Gene3D" id="3.40.50.1240">
    <property type="entry name" value="Phosphoglycerate mutase-like"/>
    <property type="match status" value="1"/>
</dbReference>
<dbReference type="AlphaFoldDB" id="A0A6J6UHE2"/>
<dbReference type="PROSITE" id="PS50879">
    <property type="entry name" value="RNASE_H_1"/>
    <property type="match status" value="1"/>
</dbReference>
<dbReference type="InterPro" id="IPR002156">
    <property type="entry name" value="RNaseH_domain"/>
</dbReference>
<dbReference type="Gene3D" id="3.30.420.10">
    <property type="entry name" value="Ribonuclease H-like superfamily/Ribonuclease H"/>
    <property type="match status" value="1"/>
</dbReference>
<dbReference type="GO" id="GO:0005737">
    <property type="term" value="C:cytoplasm"/>
    <property type="evidence" value="ECO:0007669"/>
    <property type="project" value="TreeGrafter"/>
</dbReference>
<dbReference type="SUPFAM" id="SSF53254">
    <property type="entry name" value="Phosphoglycerate mutase-like"/>
    <property type="match status" value="1"/>
</dbReference>
<dbReference type="GO" id="GO:0004523">
    <property type="term" value="F:RNA-DNA hybrid ribonuclease activity"/>
    <property type="evidence" value="ECO:0007669"/>
    <property type="project" value="InterPro"/>
</dbReference>
<dbReference type="PANTHER" id="PTHR48100:SF1">
    <property type="entry name" value="HISTIDINE PHOSPHATASE FAMILY PROTEIN-RELATED"/>
    <property type="match status" value="1"/>
</dbReference>
<evidence type="ECO:0000259" key="1">
    <source>
        <dbReference type="PROSITE" id="PS50879"/>
    </source>
</evidence>
<name>A0A6J6UHE2_9ZZZZ</name>
<dbReference type="PANTHER" id="PTHR48100">
    <property type="entry name" value="BROAD-SPECIFICITY PHOSPHATASE YOR283W-RELATED"/>
    <property type="match status" value="1"/>
</dbReference>
<dbReference type="InterPro" id="IPR050275">
    <property type="entry name" value="PGM_Phosphatase"/>
</dbReference>
<dbReference type="Pfam" id="PF13456">
    <property type="entry name" value="RVT_3"/>
    <property type="match status" value="1"/>
</dbReference>
<dbReference type="InterPro" id="IPR029033">
    <property type="entry name" value="His_PPase_superfam"/>
</dbReference>
<evidence type="ECO:0000313" key="2">
    <source>
        <dbReference type="EMBL" id="CAB4759250.1"/>
    </source>
</evidence>
<dbReference type="GO" id="GO:0003676">
    <property type="term" value="F:nucleic acid binding"/>
    <property type="evidence" value="ECO:0007669"/>
    <property type="project" value="InterPro"/>
</dbReference>